<reference evidence="2" key="1">
    <citation type="journal article" date="2022" name="bioRxiv">
        <title>Sequencing and chromosome-scale assembly of the giantPleurodeles waltlgenome.</title>
        <authorList>
            <person name="Brown T."/>
            <person name="Elewa A."/>
            <person name="Iarovenko S."/>
            <person name="Subramanian E."/>
            <person name="Araus A.J."/>
            <person name="Petzold A."/>
            <person name="Susuki M."/>
            <person name="Suzuki K.-i.T."/>
            <person name="Hayashi T."/>
            <person name="Toyoda A."/>
            <person name="Oliveira C."/>
            <person name="Osipova E."/>
            <person name="Leigh N.D."/>
            <person name="Simon A."/>
            <person name="Yun M.H."/>
        </authorList>
    </citation>
    <scope>NUCLEOTIDE SEQUENCE</scope>
    <source>
        <strain evidence="2">20211129_DDA</strain>
        <tissue evidence="2">Liver</tissue>
    </source>
</reference>
<gene>
    <name evidence="2" type="ORF">NDU88_005788</name>
</gene>
<proteinExistence type="predicted"/>
<sequence length="151" mass="17994">MARCQTKRKKQRQKRRGGKRNLHRRAREINPQQQAILTDDKTVVNLSKLDLEEDNIKNLSLGLSYCQPNHFEYEQSRIDLFLFIRKLKLLKIHTLKNNKTREEEKALTISRDIIKKLSTDNLLIEDAILLKELWEMDENIRITDDEQVIAR</sequence>
<name>A0AAV7QMA1_PLEWA</name>
<accession>A0AAV7QMA1</accession>
<evidence type="ECO:0000313" key="3">
    <source>
        <dbReference type="Proteomes" id="UP001066276"/>
    </source>
</evidence>
<feature type="region of interest" description="Disordered" evidence="1">
    <location>
        <begin position="1"/>
        <end position="25"/>
    </location>
</feature>
<dbReference type="EMBL" id="JANPWB010000010">
    <property type="protein sequence ID" value="KAJ1139415.1"/>
    <property type="molecule type" value="Genomic_DNA"/>
</dbReference>
<evidence type="ECO:0000313" key="2">
    <source>
        <dbReference type="EMBL" id="KAJ1139415.1"/>
    </source>
</evidence>
<keyword evidence="3" id="KW-1185">Reference proteome</keyword>
<comment type="caution">
    <text evidence="2">The sequence shown here is derived from an EMBL/GenBank/DDBJ whole genome shotgun (WGS) entry which is preliminary data.</text>
</comment>
<evidence type="ECO:0000256" key="1">
    <source>
        <dbReference type="SAM" id="MobiDB-lite"/>
    </source>
</evidence>
<dbReference type="Proteomes" id="UP001066276">
    <property type="component" value="Chromosome 6"/>
</dbReference>
<dbReference type="AlphaFoldDB" id="A0AAV7QMA1"/>
<protein>
    <submittedName>
        <fullName evidence="2">Uncharacterized protein</fullName>
    </submittedName>
</protein>
<organism evidence="2 3">
    <name type="scientific">Pleurodeles waltl</name>
    <name type="common">Iberian ribbed newt</name>
    <dbReference type="NCBI Taxonomy" id="8319"/>
    <lineage>
        <taxon>Eukaryota</taxon>
        <taxon>Metazoa</taxon>
        <taxon>Chordata</taxon>
        <taxon>Craniata</taxon>
        <taxon>Vertebrata</taxon>
        <taxon>Euteleostomi</taxon>
        <taxon>Amphibia</taxon>
        <taxon>Batrachia</taxon>
        <taxon>Caudata</taxon>
        <taxon>Salamandroidea</taxon>
        <taxon>Salamandridae</taxon>
        <taxon>Pleurodelinae</taxon>
        <taxon>Pleurodeles</taxon>
    </lineage>
</organism>